<dbReference type="Proteomes" id="UP001501288">
    <property type="component" value="Unassembled WGS sequence"/>
</dbReference>
<name>A0ABN2C176_9MICO</name>
<dbReference type="InterPro" id="IPR011010">
    <property type="entry name" value="DNA_brk_join_enz"/>
</dbReference>
<dbReference type="Gene3D" id="1.10.150.130">
    <property type="match status" value="1"/>
</dbReference>
<comment type="caution">
    <text evidence="2">The sequence shown here is derived from an EMBL/GenBank/DDBJ whole genome shotgun (WGS) entry which is preliminary data.</text>
</comment>
<keyword evidence="3" id="KW-1185">Reference proteome</keyword>
<protein>
    <recommendedName>
        <fullName evidence="4">Integrase</fullName>
    </recommendedName>
</protein>
<dbReference type="InterPro" id="IPR010998">
    <property type="entry name" value="Integrase_recombinase_N"/>
</dbReference>
<reference evidence="2 3" key="1">
    <citation type="journal article" date="2019" name="Int. J. Syst. Evol. Microbiol.">
        <title>The Global Catalogue of Microorganisms (GCM) 10K type strain sequencing project: providing services to taxonomists for standard genome sequencing and annotation.</title>
        <authorList>
            <consortium name="The Broad Institute Genomics Platform"/>
            <consortium name="The Broad Institute Genome Sequencing Center for Infectious Disease"/>
            <person name="Wu L."/>
            <person name="Ma J."/>
        </authorList>
    </citation>
    <scope>NUCLEOTIDE SEQUENCE [LARGE SCALE GENOMIC DNA]</scope>
    <source>
        <strain evidence="2 3">JCM 14588</strain>
    </source>
</reference>
<dbReference type="EMBL" id="BAAANV010000053">
    <property type="protein sequence ID" value="GAA1550799.1"/>
    <property type="molecule type" value="Genomic_DNA"/>
</dbReference>
<dbReference type="RefSeq" id="WP_346030789.1">
    <property type="nucleotide sequence ID" value="NZ_BAAANV010000053.1"/>
</dbReference>
<organism evidence="2 3">
    <name type="scientific">Dermacoccus barathri</name>
    <dbReference type="NCBI Taxonomy" id="322601"/>
    <lineage>
        <taxon>Bacteria</taxon>
        <taxon>Bacillati</taxon>
        <taxon>Actinomycetota</taxon>
        <taxon>Actinomycetes</taxon>
        <taxon>Micrococcales</taxon>
        <taxon>Dermacoccaceae</taxon>
        <taxon>Dermacoccus</taxon>
    </lineage>
</organism>
<evidence type="ECO:0008006" key="4">
    <source>
        <dbReference type="Google" id="ProtNLM"/>
    </source>
</evidence>
<accession>A0ABN2C176</accession>
<gene>
    <name evidence="2" type="ORF">GCM10009762_24860</name>
</gene>
<dbReference type="SUPFAM" id="SSF56349">
    <property type="entry name" value="DNA breaking-rejoining enzymes"/>
    <property type="match status" value="1"/>
</dbReference>
<evidence type="ECO:0000256" key="1">
    <source>
        <dbReference type="ARBA" id="ARBA00023125"/>
    </source>
</evidence>
<keyword evidence="1" id="KW-0238">DNA-binding</keyword>
<evidence type="ECO:0000313" key="2">
    <source>
        <dbReference type="EMBL" id="GAA1550799.1"/>
    </source>
</evidence>
<proteinExistence type="predicted"/>
<evidence type="ECO:0000313" key="3">
    <source>
        <dbReference type="Proteomes" id="UP001501288"/>
    </source>
</evidence>
<sequence>MIQLTLDQADVLAAAMSDAPLSTAISVVTQTWHDRAEAGDMSPQTVEKFVLLMQRFVRYASAWGALTCTDITPDLVRDFTVAYGRDRHGVEAPPSAATQHQRRSVLRLWARDAIAAGYLLADPTLHLDLPPRSRSLTRPVTDDEVALIEYYAESWATHTRHAATVALALSGVHTGEIASIGPRDVQGGVVAAPGTVRVQARSLSIASPWCRRVLEERAALIGDAVDGRTLVSTGRGTDAQQQARVCTSIRDVIIRAGLDSDPGIRPSSLTAHPAREVFARTARIQDAARLLGVTSLDAAASAIDWDWQAES</sequence>